<feature type="signal peptide" evidence="2">
    <location>
        <begin position="1"/>
        <end position="22"/>
    </location>
</feature>
<evidence type="ECO:0008006" key="5">
    <source>
        <dbReference type="Google" id="ProtNLM"/>
    </source>
</evidence>
<keyword evidence="2" id="KW-0732">Signal</keyword>
<dbReference type="EMBL" id="JARKHS020003920">
    <property type="protein sequence ID" value="KAK8785117.1"/>
    <property type="molecule type" value="Genomic_DNA"/>
</dbReference>
<name>A0AAQ4FD18_AMBAM</name>
<evidence type="ECO:0000313" key="4">
    <source>
        <dbReference type="Proteomes" id="UP001321473"/>
    </source>
</evidence>
<evidence type="ECO:0000256" key="2">
    <source>
        <dbReference type="SAM" id="SignalP"/>
    </source>
</evidence>
<evidence type="ECO:0000256" key="1">
    <source>
        <dbReference type="SAM" id="MobiDB-lite"/>
    </source>
</evidence>
<feature type="chain" id="PRO_5042887565" description="Secreted protein" evidence="2">
    <location>
        <begin position="23"/>
        <end position="70"/>
    </location>
</feature>
<dbReference type="AlphaFoldDB" id="A0AAQ4FD18"/>
<sequence>MATMRIVLFVFLSCCLVAMVFARGELGHPIHGRPGRRPPKYPHDHDRPNRDDFRLGQPRDLSGGDSTDLN</sequence>
<reference evidence="3 4" key="1">
    <citation type="journal article" date="2023" name="Arcadia Sci">
        <title>De novo assembly of a long-read Amblyomma americanum tick genome.</title>
        <authorList>
            <person name="Chou S."/>
            <person name="Poskanzer K.E."/>
            <person name="Rollins M."/>
            <person name="Thuy-Boun P.S."/>
        </authorList>
    </citation>
    <scope>NUCLEOTIDE SEQUENCE [LARGE SCALE GENOMIC DNA]</scope>
    <source>
        <strain evidence="3">F_SG_1</strain>
        <tissue evidence="3">Salivary glands</tissue>
    </source>
</reference>
<accession>A0AAQ4FD18</accession>
<keyword evidence="4" id="KW-1185">Reference proteome</keyword>
<gene>
    <name evidence="3" type="ORF">V5799_008518</name>
</gene>
<protein>
    <recommendedName>
        <fullName evidence="5">Secreted protein</fullName>
    </recommendedName>
</protein>
<feature type="compositionally biased region" description="Basic residues" evidence="1">
    <location>
        <begin position="30"/>
        <end position="40"/>
    </location>
</feature>
<comment type="caution">
    <text evidence="3">The sequence shown here is derived from an EMBL/GenBank/DDBJ whole genome shotgun (WGS) entry which is preliminary data.</text>
</comment>
<proteinExistence type="predicted"/>
<organism evidence="3 4">
    <name type="scientific">Amblyomma americanum</name>
    <name type="common">Lone star tick</name>
    <dbReference type="NCBI Taxonomy" id="6943"/>
    <lineage>
        <taxon>Eukaryota</taxon>
        <taxon>Metazoa</taxon>
        <taxon>Ecdysozoa</taxon>
        <taxon>Arthropoda</taxon>
        <taxon>Chelicerata</taxon>
        <taxon>Arachnida</taxon>
        <taxon>Acari</taxon>
        <taxon>Parasitiformes</taxon>
        <taxon>Ixodida</taxon>
        <taxon>Ixodoidea</taxon>
        <taxon>Ixodidae</taxon>
        <taxon>Amblyomminae</taxon>
        <taxon>Amblyomma</taxon>
    </lineage>
</organism>
<dbReference type="Proteomes" id="UP001321473">
    <property type="component" value="Unassembled WGS sequence"/>
</dbReference>
<feature type="compositionally biased region" description="Basic and acidic residues" evidence="1">
    <location>
        <begin position="41"/>
        <end position="54"/>
    </location>
</feature>
<feature type="region of interest" description="Disordered" evidence="1">
    <location>
        <begin position="27"/>
        <end position="70"/>
    </location>
</feature>
<evidence type="ECO:0000313" key="3">
    <source>
        <dbReference type="EMBL" id="KAK8785117.1"/>
    </source>
</evidence>